<comment type="caution">
    <text evidence="1">The sequence shown here is derived from an EMBL/GenBank/DDBJ whole genome shotgun (WGS) entry which is preliminary data.</text>
</comment>
<dbReference type="Proteomes" id="UP000600918">
    <property type="component" value="Unassembled WGS sequence"/>
</dbReference>
<protein>
    <submittedName>
        <fullName evidence="1">Uncharacterized protein</fullName>
    </submittedName>
</protein>
<dbReference type="AlphaFoldDB" id="A0A834P1Y2"/>
<dbReference type="EMBL" id="JACSDY010000006">
    <property type="protein sequence ID" value="KAF7425387.1"/>
    <property type="molecule type" value="Genomic_DNA"/>
</dbReference>
<sequence>MGSPPAAQMDAKQLTRITIVDPFTGQQHEFTLIYLPVKNNGLTFQPGINRFSNNRLNRSFENILAYISLQNSNPLTYNSPDRE</sequence>
<gene>
    <name evidence="1" type="ORF">H0235_007825</name>
</gene>
<proteinExistence type="predicted"/>
<organism evidence="1 2">
    <name type="scientific">Vespula pensylvanica</name>
    <name type="common">Western yellow jacket</name>
    <name type="synonym">Wasp</name>
    <dbReference type="NCBI Taxonomy" id="30213"/>
    <lineage>
        <taxon>Eukaryota</taxon>
        <taxon>Metazoa</taxon>
        <taxon>Ecdysozoa</taxon>
        <taxon>Arthropoda</taxon>
        <taxon>Hexapoda</taxon>
        <taxon>Insecta</taxon>
        <taxon>Pterygota</taxon>
        <taxon>Neoptera</taxon>
        <taxon>Endopterygota</taxon>
        <taxon>Hymenoptera</taxon>
        <taxon>Apocrita</taxon>
        <taxon>Aculeata</taxon>
        <taxon>Vespoidea</taxon>
        <taxon>Vespidae</taxon>
        <taxon>Vespinae</taxon>
        <taxon>Vespula</taxon>
    </lineage>
</organism>
<evidence type="ECO:0000313" key="2">
    <source>
        <dbReference type="Proteomes" id="UP000600918"/>
    </source>
</evidence>
<evidence type="ECO:0000313" key="1">
    <source>
        <dbReference type="EMBL" id="KAF7425387.1"/>
    </source>
</evidence>
<accession>A0A834P1Y2</accession>
<keyword evidence="2" id="KW-1185">Reference proteome</keyword>
<reference evidence="1" key="1">
    <citation type="journal article" date="2020" name="G3 (Bethesda)">
        <title>High-Quality Assemblies for Three Invasive Social Wasps from the &lt;i&gt;Vespula&lt;/i&gt; Genus.</title>
        <authorList>
            <person name="Harrop T.W.R."/>
            <person name="Guhlin J."/>
            <person name="McLaughlin G.M."/>
            <person name="Permina E."/>
            <person name="Stockwell P."/>
            <person name="Gilligan J."/>
            <person name="Le Lec M.F."/>
            <person name="Gruber M.A.M."/>
            <person name="Quinn O."/>
            <person name="Lovegrove M."/>
            <person name="Duncan E.J."/>
            <person name="Remnant E.J."/>
            <person name="Van Eeckhoven J."/>
            <person name="Graham B."/>
            <person name="Knapp R.A."/>
            <person name="Langford K.W."/>
            <person name="Kronenberg Z."/>
            <person name="Press M.O."/>
            <person name="Eacker S.M."/>
            <person name="Wilson-Rankin E.E."/>
            <person name="Purcell J."/>
            <person name="Lester P.J."/>
            <person name="Dearden P.K."/>
        </authorList>
    </citation>
    <scope>NUCLEOTIDE SEQUENCE</scope>
    <source>
        <strain evidence="1">Volc-1</strain>
    </source>
</reference>
<name>A0A834P1Y2_VESPE</name>